<dbReference type="AlphaFoldDB" id="A0A1C4YLM3"/>
<evidence type="ECO:0000313" key="3">
    <source>
        <dbReference type="EMBL" id="SCF21652.1"/>
    </source>
</evidence>
<evidence type="ECO:0000313" key="5">
    <source>
        <dbReference type="Proteomes" id="UP000249419"/>
    </source>
</evidence>
<reference evidence="2 5" key="2">
    <citation type="submission" date="2018-03" db="EMBL/GenBank/DDBJ databases">
        <title>Defining the species Micromonospora saelicesensis and Micromonospora noduli under the framework of genomics.</title>
        <authorList>
            <person name="Riesco R."/>
            <person name="Trujillo M.E."/>
        </authorList>
    </citation>
    <scope>NUCLEOTIDE SEQUENCE [LARGE SCALE GENOMIC DNA]</scope>
    <source>
        <strain evidence="2 5">PSN13</strain>
    </source>
</reference>
<evidence type="ECO:0000256" key="1">
    <source>
        <dbReference type="SAM" id="Phobius"/>
    </source>
</evidence>
<name>A0A1C4YLM3_9ACTN</name>
<keyword evidence="1" id="KW-0812">Transmembrane</keyword>
<evidence type="ECO:0000313" key="4">
    <source>
        <dbReference type="Proteomes" id="UP000198864"/>
    </source>
</evidence>
<sequence length="240" mass="25786">MSDSSLYSDRLDGETSENLWVLVGVLGTALAAAVWPTGGGPAVVAGLTALVEINIRTPDPWDKGSEAWNDMSDVFEQCKAGLTRARGDVDTYWADQGAEAFKAFLETRIEPALDAIAQAASNVRNMCDDMWWGLTTNLVSYISVTGAALVAAGVAYLSGPYTPAVQWAIVGAWAAFAITTLTAVLTFVQQVWTAGRDVGDAFSVLENMFTSDSDRIDTTSLQLPEQVRVRIAEPKGWVKE</sequence>
<dbReference type="EMBL" id="FMCR01000004">
    <property type="protein sequence ID" value="SCF21652.1"/>
    <property type="molecule type" value="Genomic_DNA"/>
</dbReference>
<accession>A0A1C4YLM3</accession>
<protein>
    <submittedName>
        <fullName evidence="3">Uncharacterized protein</fullName>
    </submittedName>
</protein>
<keyword evidence="1" id="KW-0472">Membrane</keyword>
<feature type="transmembrane region" description="Helical" evidence="1">
    <location>
        <begin position="138"/>
        <end position="158"/>
    </location>
</feature>
<dbReference type="Proteomes" id="UP000198864">
    <property type="component" value="Unassembled WGS sequence"/>
</dbReference>
<evidence type="ECO:0000313" key="2">
    <source>
        <dbReference type="EMBL" id="RAO38081.1"/>
    </source>
</evidence>
<dbReference type="Proteomes" id="UP000249419">
    <property type="component" value="Unassembled WGS sequence"/>
</dbReference>
<reference evidence="3 4" key="1">
    <citation type="submission" date="2016-06" db="EMBL/GenBank/DDBJ databases">
        <authorList>
            <person name="Kjaerup R.B."/>
            <person name="Dalgaard T.S."/>
            <person name="Juul-Madsen H.R."/>
        </authorList>
    </citation>
    <scope>NUCLEOTIDE SEQUENCE [LARGE SCALE GENOMIC DNA]</scope>
    <source>
        <strain evidence="3 4">DSM 44871</strain>
    </source>
</reference>
<feature type="transmembrane region" description="Helical" evidence="1">
    <location>
        <begin position="164"/>
        <end position="188"/>
    </location>
</feature>
<proteinExistence type="predicted"/>
<dbReference type="EMBL" id="PYAG01000004">
    <property type="protein sequence ID" value="RAO38081.1"/>
    <property type="molecule type" value="Genomic_DNA"/>
</dbReference>
<keyword evidence="1" id="KW-1133">Transmembrane helix</keyword>
<gene>
    <name evidence="3" type="ORF">GA0070561_4354</name>
    <name evidence="2" type="ORF">PSN13_01052</name>
</gene>
<organism evidence="3 4">
    <name type="scientific">Micromonospora saelicesensis</name>
    <dbReference type="NCBI Taxonomy" id="285676"/>
    <lineage>
        <taxon>Bacteria</taxon>
        <taxon>Bacillati</taxon>
        <taxon>Actinomycetota</taxon>
        <taxon>Actinomycetes</taxon>
        <taxon>Micromonosporales</taxon>
        <taxon>Micromonosporaceae</taxon>
        <taxon>Micromonospora</taxon>
    </lineage>
</organism>
<dbReference type="STRING" id="285676.GA0070561_4354"/>
<dbReference type="RefSeq" id="WP_091402938.1">
    <property type="nucleotide sequence ID" value="NZ_CP192017.1"/>
</dbReference>
<feature type="transmembrane region" description="Helical" evidence="1">
    <location>
        <begin position="20"/>
        <end position="51"/>
    </location>
</feature>